<organism evidence="6 7">
    <name type="scientific">Oryzias sinensis</name>
    <name type="common">Chinese medaka</name>
    <dbReference type="NCBI Taxonomy" id="183150"/>
    <lineage>
        <taxon>Eukaryota</taxon>
        <taxon>Metazoa</taxon>
        <taxon>Chordata</taxon>
        <taxon>Craniata</taxon>
        <taxon>Vertebrata</taxon>
        <taxon>Euteleostomi</taxon>
        <taxon>Actinopterygii</taxon>
        <taxon>Neopterygii</taxon>
        <taxon>Teleostei</taxon>
        <taxon>Neoteleostei</taxon>
        <taxon>Acanthomorphata</taxon>
        <taxon>Ovalentaria</taxon>
        <taxon>Atherinomorphae</taxon>
        <taxon>Beloniformes</taxon>
        <taxon>Adrianichthyidae</taxon>
        <taxon>Oryziinae</taxon>
        <taxon>Oryzias</taxon>
    </lineage>
</organism>
<dbReference type="InterPro" id="IPR016050">
    <property type="entry name" value="Proteasome_bsu_CS"/>
</dbReference>
<comment type="function">
    <text evidence="5">Component of the proteasome, a multicatalytic proteinase complex which is characterized by its ability to cleave peptides with Arg, Phe, Tyr, Leu, and Glu adjacent to the leaving group at neutral or slightly basic pH. The proteasome has an ATP-dependent proteolytic activity.</text>
</comment>
<dbReference type="Proteomes" id="UP000694383">
    <property type="component" value="Unplaced"/>
</dbReference>
<dbReference type="PANTHER" id="PTHR32194:SF11">
    <property type="entry name" value="PROTEASOME SUBUNIT BETA"/>
    <property type="match status" value="1"/>
</dbReference>
<dbReference type="Ensembl" id="ENSOSIT00000026397.1">
    <property type="protein sequence ID" value="ENSOSIP00000025020.1"/>
    <property type="gene ID" value="ENSOSIG00000013136.1"/>
</dbReference>
<comment type="similarity">
    <text evidence="5">Belongs to the peptidase T1B family.</text>
</comment>
<dbReference type="GO" id="GO:0005634">
    <property type="term" value="C:nucleus"/>
    <property type="evidence" value="ECO:0007669"/>
    <property type="project" value="UniProtKB-SubCell"/>
</dbReference>
<keyword evidence="2 5" id="KW-0647">Proteasome</keyword>
<comment type="subunit">
    <text evidence="5">Component of the proteasome complex.</text>
</comment>
<sequence>MALASVLSGECADFSLDFRQPFGHNCGPGQSGAECDAAPGDSVSFSVKNPMLAGDDDGVERKIEFLHGTTTLAFKFEHGVIVAVDSRATAGSYIASQTVKKVIEINPYLLGTMAGGAADCSFWERLLARQCRIYELRNKERISVAAASKLLANMVYQYKGMGLSMGTMVCGWDKRGPASCTGCCLKMGSLSTCQLIDEVEGAAVGLHHTPLRRQDSAWLYYVDSEGNRVCGDLFAVGSGSMYAYGVMDSGLRQDLTVDEACELGRRAIYQATFRDAYSGGQVNLYHVHSGGWTRISQEDVLMLHQKYRDQA</sequence>
<dbReference type="SUPFAM" id="SSF56235">
    <property type="entry name" value="N-terminal nucleophile aminohydrolases (Ntn hydrolases)"/>
    <property type="match status" value="1"/>
</dbReference>
<reference evidence="6" key="1">
    <citation type="submission" date="2025-08" db="UniProtKB">
        <authorList>
            <consortium name="Ensembl"/>
        </authorList>
    </citation>
    <scope>IDENTIFICATION</scope>
</reference>
<evidence type="ECO:0000256" key="1">
    <source>
        <dbReference type="ARBA" id="ARBA00022490"/>
    </source>
</evidence>
<protein>
    <recommendedName>
        <fullName evidence="5">Proteasome subunit beta</fullName>
    </recommendedName>
</protein>
<dbReference type="PROSITE" id="PS00854">
    <property type="entry name" value="PROTEASOME_BETA_1"/>
    <property type="match status" value="1"/>
</dbReference>
<evidence type="ECO:0000256" key="3">
    <source>
        <dbReference type="ARBA" id="ARBA00023145"/>
    </source>
</evidence>
<keyword evidence="3" id="KW-0865">Zymogen</keyword>
<dbReference type="CDD" id="cd03761">
    <property type="entry name" value="proteasome_beta_type_5"/>
    <property type="match status" value="1"/>
</dbReference>
<dbReference type="GeneTree" id="ENSGT00940000157841"/>
<reference evidence="6" key="2">
    <citation type="submission" date="2025-09" db="UniProtKB">
        <authorList>
            <consortium name="Ensembl"/>
        </authorList>
    </citation>
    <scope>IDENTIFICATION</scope>
</reference>
<proteinExistence type="inferred from homology"/>
<name>A0A8C7YBT6_9TELE</name>
<keyword evidence="1 5" id="KW-0963">Cytoplasm</keyword>
<keyword evidence="7" id="KW-1185">Reference proteome</keyword>
<evidence type="ECO:0000256" key="5">
    <source>
        <dbReference type="RuleBase" id="RU004203"/>
    </source>
</evidence>
<dbReference type="InterPro" id="IPR029055">
    <property type="entry name" value="Ntn_hydrolases_N"/>
</dbReference>
<evidence type="ECO:0000313" key="6">
    <source>
        <dbReference type="Ensembl" id="ENSOSIP00000025020.1"/>
    </source>
</evidence>
<keyword evidence="4 5" id="KW-0539">Nucleus</keyword>
<dbReference type="GO" id="GO:0005839">
    <property type="term" value="C:proteasome core complex"/>
    <property type="evidence" value="ECO:0007669"/>
    <property type="project" value="InterPro"/>
</dbReference>
<dbReference type="InterPro" id="IPR001353">
    <property type="entry name" value="Proteasome_sua/b"/>
</dbReference>
<accession>A0A8C7YBT6</accession>
<dbReference type="InterPro" id="IPR023333">
    <property type="entry name" value="Proteasome_suB-type"/>
</dbReference>
<dbReference type="Pfam" id="PF00227">
    <property type="entry name" value="Proteasome"/>
    <property type="match status" value="2"/>
</dbReference>
<comment type="subcellular location">
    <subcellularLocation>
        <location evidence="5">Cytoplasm</location>
    </subcellularLocation>
    <subcellularLocation>
        <location evidence="5">Nucleus</location>
    </subcellularLocation>
</comment>
<dbReference type="GO" id="GO:0051603">
    <property type="term" value="P:proteolysis involved in protein catabolic process"/>
    <property type="evidence" value="ECO:0007669"/>
    <property type="project" value="InterPro"/>
</dbReference>
<evidence type="ECO:0000256" key="4">
    <source>
        <dbReference type="ARBA" id="ARBA00023242"/>
    </source>
</evidence>
<dbReference type="PANTHER" id="PTHR32194">
    <property type="entry name" value="METALLOPROTEASE TLDD"/>
    <property type="match status" value="1"/>
</dbReference>
<dbReference type="AlphaFoldDB" id="A0A8C7YBT6"/>
<dbReference type="GO" id="GO:0005737">
    <property type="term" value="C:cytoplasm"/>
    <property type="evidence" value="ECO:0007669"/>
    <property type="project" value="UniProtKB-SubCell"/>
</dbReference>
<dbReference type="PROSITE" id="PS51476">
    <property type="entry name" value="PROTEASOME_BETA_2"/>
    <property type="match status" value="1"/>
</dbReference>
<evidence type="ECO:0000313" key="7">
    <source>
        <dbReference type="Proteomes" id="UP000694383"/>
    </source>
</evidence>
<evidence type="ECO:0000256" key="2">
    <source>
        <dbReference type="ARBA" id="ARBA00022942"/>
    </source>
</evidence>
<dbReference type="Gene3D" id="3.60.20.10">
    <property type="entry name" value="Glutamine Phosphoribosylpyrophosphate, subunit 1, domain 1"/>
    <property type="match status" value="1"/>
</dbReference>